<evidence type="ECO:0000256" key="1">
    <source>
        <dbReference type="SAM" id="MobiDB-lite"/>
    </source>
</evidence>
<proteinExistence type="predicted"/>
<protein>
    <submittedName>
        <fullName evidence="2">Transposase</fullName>
    </submittedName>
</protein>
<accession>A0A0M3KHV5</accession>
<feature type="region of interest" description="Disordered" evidence="1">
    <location>
        <begin position="1"/>
        <end position="21"/>
    </location>
</feature>
<dbReference type="WBParaSite" id="ASIM_0002057001-mRNA-1">
    <property type="protein sequence ID" value="ASIM_0002057001-mRNA-1"/>
    <property type="gene ID" value="ASIM_0002057001"/>
</dbReference>
<sequence length="43" mass="4679">LVVPGGEYAENADEGVAVKSRRDNEAVGAAVYSDERQDNEREI</sequence>
<organism evidence="2">
    <name type="scientific">Anisakis simplex</name>
    <name type="common">Herring worm</name>
    <dbReference type="NCBI Taxonomy" id="6269"/>
    <lineage>
        <taxon>Eukaryota</taxon>
        <taxon>Metazoa</taxon>
        <taxon>Ecdysozoa</taxon>
        <taxon>Nematoda</taxon>
        <taxon>Chromadorea</taxon>
        <taxon>Rhabditida</taxon>
        <taxon>Spirurina</taxon>
        <taxon>Ascaridomorpha</taxon>
        <taxon>Ascaridoidea</taxon>
        <taxon>Anisakidae</taxon>
        <taxon>Anisakis</taxon>
        <taxon>Anisakis simplex complex</taxon>
    </lineage>
</organism>
<reference evidence="2" key="1">
    <citation type="submission" date="2017-02" db="UniProtKB">
        <authorList>
            <consortium name="WormBaseParasite"/>
        </authorList>
    </citation>
    <scope>IDENTIFICATION</scope>
</reference>
<dbReference type="AlphaFoldDB" id="A0A0M3KHV5"/>
<evidence type="ECO:0000313" key="2">
    <source>
        <dbReference type="WBParaSite" id="ASIM_0002057001-mRNA-1"/>
    </source>
</evidence>
<name>A0A0M3KHV5_ANISI</name>